<keyword evidence="2" id="KW-1185">Reference proteome</keyword>
<proteinExistence type="predicted"/>
<evidence type="ECO:0000313" key="2">
    <source>
        <dbReference type="Proteomes" id="UP001143856"/>
    </source>
</evidence>
<sequence>MFRIATPIVTEGHAKGEDLWDLLPRLQTQLDWAQNLPQSIFFEFFVCLIEARHGWERTPTYPYYDYEKYDPAVRELVSFRESIGDYGANNVSWVLNDGVFFNELAGGFTVDEDEGEDVIMGDPNLDTEDCHDHSEDPTIADVVLPLAQMNIEQK</sequence>
<dbReference type="Proteomes" id="UP001143856">
    <property type="component" value="Unassembled WGS sequence"/>
</dbReference>
<name>A0ACC1NBS5_9PEZI</name>
<protein>
    <submittedName>
        <fullName evidence="1">Uncharacterized protein</fullName>
    </submittedName>
</protein>
<comment type="caution">
    <text evidence="1">The sequence shown here is derived from an EMBL/GenBank/DDBJ whole genome shotgun (WGS) entry which is preliminary data.</text>
</comment>
<dbReference type="EMBL" id="JAPDGR010002321">
    <property type="protein sequence ID" value="KAJ2976435.1"/>
    <property type="molecule type" value="Genomic_DNA"/>
</dbReference>
<reference evidence="1" key="1">
    <citation type="submission" date="2022-10" db="EMBL/GenBank/DDBJ databases">
        <title>Genome Sequence of Xylaria curta.</title>
        <authorList>
            <person name="Buettner E."/>
        </authorList>
    </citation>
    <scope>NUCLEOTIDE SEQUENCE</scope>
    <source>
        <strain evidence="1">Babe10</strain>
    </source>
</reference>
<accession>A0ACC1NBS5</accession>
<evidence type="ECO:0000313" key="1">
    <source>
        <dbReference type="EMBL" id="KAJ2976435.1"/>
    </source>
</evidence>
<organism evidence="1 2">
    <name type="scientific">Xylaria curta</name>
    <dbReference type="NCBI Taxonomy" id="42375"/>
    <lineage>
        <taxon>Eukaryota</taxon>
        <taxon>Fungi</taxon>
        <taxon>Dikarya</taxon>
        <taxon>Ascomycota</taxon>
        <taxon>Pezizomycotina</taxon>
        <taxon>Sordariomycetes</taxon>
        <taxon>Xylariomycetidae</taxon>
        <taxon>Xylariales</taxon>
        <taxon>Xylariaceae</taxon>
        <taxon>Xylaria</taxon>
    </lineage>
</organism>
<gene>
    <name evidence="1" type="ORF">NUW58_g8086</name>
</gene>